<evidence type="ECO:0000313" key="18">
    <source>
        <dbReference type="Proteomes" id="UP000233517"/>
    </source>
</evidence>
<dbReference type="InterPro" id="IPR002125">
    <property type="entry name" value="CMP_dCMP_dom"/>
</dbReference>
<evidence type="ECO:0000256" key="13">
    <source>
        <dbReference type="PIRSR" id="PIRSR606262-2"/>
    </source>
</evidence>
<accession>A0A2N2EAE6</accession>
<keyword evidence="6 14" id="KW-0479">Metal-binding</keyword>
<dbReference type="CDD" id="cd01283">
    <property type="entry name" value="cytidine_deaminase"/>
    <property type="match status" value="1"/>
</dbReference>
<dbReference type="PROSITE" id="PS00903">
    <property type="entry name" value="CYT_DCMP_DEAMINASES_1"/>
    <property type="match status" value="1"/>
</dbReference>
<evidence type="ECO:0000256" key="1">
    <source>
        <dbReference type="ARBA" id="ARBA00001947"/>
    </source>
</evidence>
<evidence type="ECO:0000256" key="8">
    <source>
        <dbReference type="ARBA" id="ARBA00022833"/>
    </source>
</evidence>
<keyword evidence="8 14" id="KW-0862">Zinc</keyword>
<feature type="binding site" evidence="13">
    <location>
        <begin position="52"/>
        <end position="58"/>
    </location>
    <ligand>
        <name>substrate</name>
    </ligand>
</feature>
<evidence type="ECO:0000256" key="5">
    <source>
        <dbReference type="ARBA" id="ARBA00018266"/>
    </source>
</evidence>
<dbReference type="GO" id="GO:0042802">
    <property type="term" value="F:identical protein binding"/>
    <property type="evidence" value="ECO:0007669"/>
    <property type="project" value="UniProtKB-ARBA"/>
</dbReference>
<evidence type="ECO:0000256" key="9">
    <source>
        <dbReference type="ARBA" id="ARBA00032005"/>
    </source>
</evidence>
<comment type="similarity">
    <text evidence="3 15">Belongs to the cytidine and deoxycytidylate deaminase family.</text>
</comment>
<dbReference type="GO" id="GO:0004126">
    <property type="term" value="F:cytidine deaminase activity"/>
    <property type="evidence" value="ECO:0007669"/>
    <property type="project" value="UniProtKB-UniRule"/>
</dbReference>
<gene>
    <name evidence="17" type="ORF">CVU82_00710</name>
</gene>
<dbReference type="InterPro" id="IPR016192">
    <property type="entry name" value="APOBEC/CMP_deaminase_Zn-bd"/>
</dbReference>
<reference evidence="17 18" key="1">
    <citation type="journal article" date="2017" name="ISME J.">
        <title>Potential for microbial H2 and metal transformations associated with novel bacteria and archaea in deep terrestrial subsurface sediments.</title>
        <authorList>
            <person name="Hernsdorf A.W."/>
            <person name="Amano Y."/>
            <person name="Miyakawa K."/>
            <person name="Ise K."/>
            <person name="Suzuki Y."/>
            <person name="Anantharaman K."/>
            <person name="Probst A."/>
            <person name="Burstein D."/>
            <person name="Thomas B.C."/>
            <person name="Banfield J.F."/>
        </authorList>
    </citation>
    <scope>NUCLEOTIDE SEQUENCE [LARGE SCALE GENOMIC DNA]</scope>
    <source>
        <strain evidence="17">HGW-Falkowbacteria-1</strain>
    </source>
</reference>
<evidence type="ECO:0000313" key="17">
    <source>
        <dbReference type="EMBL" id="PKM91714.1"/>
    </source>
</evidence>
<dbReference type="EC" id="3.5.4.5" evidence="4 15"/>
<organism evidence="17 18">
    <name type="scientific">Candidatus Falkowbacteria bacterium HGW-Falkowbacteria-1</name>
    <dbReference type="NCBI Taxonomy" id="2013768"/>
    <lineage>
        <taxon>Bacteria</taxon>
        <taxon>Candidatus Falkowiibacteriota</taxon>
    </lineage>
</organism>
<feature type="active site" description="Proton donor" evidence="12">
    <location>
        <position position="65"/>
    </location>
</feature>
<comment type="catalytic activity">
    <reaction evidence="10 15">
        <text>2'-deoxycytidine + H2O + H(+) = 2'-deoxyuridine + NH4(+)</text>
        <dbReference type="Rhea" id="RHEA:13433"/>
        <dbReference type="ChEBI" id="CHEBI:15377"/>
        <dbReference type="ChEBI" id="CHEBI:15378"/>
        <dbReference type="ChEBI" id="CHEBI:15698"/>
        <dbReference type="ChEBI" id="CHEBI:16450"/>
        <dbReference type="ChEBI" id="CHEBI:28938"/>
        <dbReference type="EC" id="3.5.4.5"/>
    </reaction>
</comment>
<dbReference type="PROSITE" id="PS51747">
    <property type="entry name" value="CYT_DCMP_DEAMINASES_2"/>
    <property type="match status" value="1"/>
</dbReference>
<comment type="cofactor">
    <cofactor evidence="1 14 15">
        <name>Zn(2+)</name>
        <dbReference type="ChEBI" id="CHEBI:29105"/>
    </cofactor>
</comment>
<comment type="caution">
    <text evidence="17">The sequence shown here is derived from an EMBL/GenBank/DDBJ whole genome shotgun (WGS) entry which is preliminary data.</text>
</comment>
<name>A0A2N2EAE6_9BACT</name>
<evidence type="ECO:0000256" key="12">
    <source>
        <dbReference type="PIRSR" id="PIRSR606262-1"/>
    </source>
</evidence>
<dbReference type="PANTHER" id="PTHR11644:SF2">
    <property type="entry name" value="CYTIDINE DEAMINASE"/>
    <property type="match status" value="1"/>
</dbReference>
<evidence type="ECO:0000256" key="6">
    <source>
        <dbReference type="ARBA" id="ARBA00022723"/>
    </source>
</evidence>
<dbReference type="InterPro" id="IPR006262">
    <property type="entry name" value="Cyt_deam_tetra"/>
</dbReference>
<proteinExistence type="inferred from homology"/>
<dbReference type="NCBIfam" id="TIGR01354">
    <property type="entry name" value="cyt_deam_tetra"/>
    <property type="match status" value="1"/>
</dbReference>
<dbReference type="NCBIfam" id="NF004064">
    <property type="entry name" value="PRK05578.1"/>
    <property type="match status" value="1"/>
</dbReference>
<evidence type="ECO:0000256" key="7">
    <source>
        <dbReference type="ARBA" id="ARBA00022801"/>
    </source>
</evidence>
<dbReference type="GO" id="GO:0072527">
    <property type="term" value="P:pyrimidine-containing compound metabolic process"/>
    <property type="evidence" value="ECO:0007669"/>
    <property type="project" value="UniProtKB-ARBA"/>
</dbReference>
<comment type="catalytic activity">
    <reaction evidence="11 15">
        <text>cytidine + H2O + H(+) = uridine + NH4(+)</text>
        <dbReference type="Rhea" id="RHEA:16069"/>
        <dbReference type="ChEBI" id="CHEBI:15377"/>
        <dbReference type="ChEBI" id="CHEBI:15378"/>
        <dbReference type="ChEBI" id="CHEBI:16704"/>
        <dbReference type="ChEBI" id="CHEBI:17562"/>
        <dbReference type="ChEBI" id="CHEBI:28938"/>
        <dbReference type="EC" id="3.5.4.5"/>
    </reaction>
</comment>
<dbReference type="GO" id="GO:0008270">
    <property type="term" value="F:zinc ion binding"/>
    <property type="evidence" value="ECO:0007669"/>
    <property type="project" value="UniProtKB-UniRule"/>
</dbReference>
<feature type="domain" description="CMP/dCMP-type deaminase" evidence="16">
    <location>
        <begin position="11"/>
        <end position="147"/>
    </location>
</feature>
<feature type="binding site" evidence="14">
    <location>
        <position position="104"/>
    </location>
    <ligand>
        <name>Zn(2+)</name>
        <dbReference type="ChEBI" id="CHEBI:29105"/>
        <note>catalytic</note>
    </ligand>
</feature>
<evidence type="ECO:0000259" key="16">
    <source>
        <dbReference type="PROSITE" id="PS51747"/>
    </source>
</evidence>
<evidence type="ECO:0000256" key="15">
    <source>
        <dbReference type="RuleBase" id="RU364006"/>
    </source>
</evidence>
<feature type="binding site" evidence="14">
    <location>
        <position position="63"/>
    </location>
    <ligand>
        <name>Zn(2+)</name>
        <dbReference type="ChEBI" id="CHEBI:29105"/>
        <note>catalytic</note>
    </ligand>
</feature>
<dbReference type="FunFam" id="3.40.140.10:FF:000008">
    <property type="entry name" value="Cytidine deaminase"/>
    <property type="match status" value="1"/>
</dbReference>
<dbReference type="EMBL" id="PHAI01000001">
    <property type="protein sequence ID" value="PKM91714.1"/>
    <property type="molecule type" value="Genomic_DNA"/>
</dbReference>
<keyword evidence="7 15" id="KW-0378">Hydrolase</keyword>
<dbReference type="PANTHER" id="PTHR11644">
    <property type="entry name" value="CYTIDINE DEAMINASE"/>
    <property type="match status" value="1"/>
</dbReference>
<protein>
    <recommendedName>
        <fullName evidence="5 15">Cytidine deaminase</fullName>
        <ecNumber evidence="4 15">3.5.4.5</ecNumber>
    </recommendedName>
    <alternativeName>
        <fullName evidence="9 15">Cytidine aminohydrolase</fullName>
    </alternativeName>
</protein>
<comment type="function">
    <text evidence="2 15">This enzyme scavenges exogenous and endogenous cytidine and 2'-deoxycytidine for UMP synthesis.</text>
</comment>
<dbReference type="SUPFAM" id="SSF53927">
    <property type="entry name" value="Cytidine deaminase-like"/>
    <property type="match status" value="1"/>
</dbReference>
<dbReference type="Proteomes" id="UP000233517">
    <property type="component" value="Unassembled WGS sequence"/>
</dbReference>
<dbReference type="InterPro" id="IPR016193">
    <property type="entry name" value="Cytidine_deaminase-like"/>
</dbReference>
<evidence type="ECO:0000256" key="10">
    <source>
        <dbReference type="ARBA" id="ARBA00049252"/>
    </source>
</evidence>
<dbReference type="AlphaFoldDB" id="A0A2N2EAE6"/>
<evidence type="ECO:0000256" key="2">
    <source>
        <dbReference type="ARBA" id="ARBA00003949"/>
    </source>
</evidence>
<dbReference type="InterPro" id="IPR050202">
    <property type="entry name" value="Cyt/Deoxycyt_deaminase"/>
</dbReference>
<dbReference type="GO" id="GO:0005829">
    <property type="term" value="C:cytosol"/>
    <property type="evidence" value="ECO:0007669"/>
    <property type="project" value="TreeGrafter"/>
</dbReference>
<dbReference type="GO" id="GO:0055086">
    <property type="term" value="P:nucleobase-containing small molecule metabolic process"/>
    <property type="evidence" value="ECO:0007669"/>
    <property type="project" value="UniProtKB-ARBA"/>
</dbReference>
<sequence length="152" mass="16768">MKKTDFKKLNKVQQELLEKAFEAMKNSYNPYSNFYVGAAILSDDERMVGGANVENAAYGTTVCAECSALVRARAEGIKKIIKVAVIGRNSKQLVSDPVSPCGACRQMIFEFSQVSDFDIEVIMSNTKMDKIIIAKISELLPLGFGPKSFDKI</sequence>
<evidence type="ECO:0000256" key="3">
    <source>
        <dbReference type="ARBA" id="ARBA00006576"/>
    </source>
</evidence>
<dbReference type="Pfam" id="PF00383">
    <property type="entry name" value="dCMP_cyt_deam_1"/>
    <property type="match status" value="1"/>
</dbReference>
<evidence type="ECO:0000256" key="4">
    <source>
        <dbReference type="ARBA" id="ARBA00012783"/>
    </source>
</evidence>
<dbReference type="Gene3D" id="3.40.140.10">
    <property type="entry name" value="Cytidine Deaminase, domain 2"/>
    <property type="match status" value="1"/>
</dbReference>
<feature type="binding site" evidence="14">
    <location>
        <position position="101"/>
    </location>
    <ligand>
        <name>Zn(2+)</name>
        <dbReference type="ChEBI" id="CHEBI:29105"/>
        <note>catalytic</note>
    </ligand>
</feature>
<evidence type="ECO:0000256" key="14">
    <source>
        <dbReference type="PIRSR" id="PIRSR606262-3"/>
    </source>
</evidence>
<evidence type="ECO:0000256" key="11">
    <source>
        <dbReference type="ARBA" id="ARBA00049558"/>
    </source>
</evidence>